<protein>
    <submittedName>
        <fullName evidence="2">Uncharacterized protein</fullName>
    </submittedName>
</protein>
<name>A0A1E7EVP4_9STRA</name>
<proteinExistence type="predicted"/>
<feature type="compositionally biased region" description="Basic and acidic residues" evidence="1">
    <location>
        <begin position="122"/>
        <end position="132"/>
    </location>
</feature>
<dbReference type="EMBL" id="KV784375">
    <property type="protein sequence ID" value="OEU09613.1"/>
    <property type="molecule type" value="Genomic_DNA"/>
</dbReference>
<sequence>MGVCHSQLERQSSDVGVGAGGDGDVYAVKKSQNHHLHHLPSKSTPSRSSTFGGLKVAYDLALISPSDKTDVTQMISPSSQITSPFFSPQGNKLVVGDEDDGYPSDEEFDDQDHIEDIQFTFDEPKTGEKKDNEDEEPTYSSEEIRNDREEKVGSDQFHQLCTPPNPTGTTIHNDTEIGAYPCSSTDIVTDNDNHLRSYPMASKPDHPPLLAPPKNAKFSSPVPYSSTVNPLTISTFNKIKTQAQQAHSLQKQHRQEEKIKDRRKDIAGYRELWGEFSEIKEQVHQQQKEVTIKSQNVGRENVSLNDSTTWYVDFSALNSMNQFDHQEIEDKNVLDNEDDQKSQSSLSLLSEPALRAQKNLYQQKTAQRLKTMSAYSIDSKKVDAITAPRCNFGDNDIDANEIDDDEQDDKSILMNDNSSVISDLGNGSVVDVDNNDDYGVGILNRYSCKSIESSVAEFQLHHQALEDTDALLSAATPRKANCATPSIFLPSVSIENSEIRWRKFPKADKKIRVARKIDFSIEDSNEKKSSQHGIESSNMGKMETYDVTSTQSECESDIGIGVRPFNGDVDEGINVSFPAEVKNIPEPEHETDGILNGYSGIILGTAIKEDECSTVVVVENEDEISPSSENNINQEKEKKGVKLARKIGPQLHDLLDQLKENGLGE</sequence>
<organism evidence="2 3">
    <name type="scientific">Fragilariopsis cylindrus CCMP1102</name>
    <dbReference type="NCBI Taxonomy" id="635003"/>
    <lineage>
        <taxon>Eukaryota</taxon>
        <taxon>Sar</taxon>
        <taxon>Stramenopiles</taxon>
        <taxon>Ochrophyta</taxon>
        <taxon>Bacillariophyta</taxon>
        <taxon>Bacillariophyceae</taxon>
        <taxon>Bacillariophycidae</taxon>
        <taxon>Bacillariales</taxon>
        <taxon>Bacillariaceae</taxon>
        <taxon>Fragilariopsis</taxon>
    </lineage>
</organism>
<feature type="compositionally biased region" description="Basic and acidic residues" evidence="1">
    <location>
        <begin position="142"/>
        <end position="153"/>
    </location>
</feature>
<evidence type="ECO:0000313" key="3">
    <source>
        <dbReference type="Proteomes" id="UP000095751"/>
    </source>
</evidence>
<dbReference type="KEGG" id="fcy:FRACYDRAFT_248461"/>
<dbReference type="InParanoid" id="A0A1E7EVP4"/>
<feature type="compositionally biased region" description="Acidic residues" evidence="1">
    <location>
        <begin position="96"/>
        <end position="113"/>
    </location>
</feature>
<dbReference type="Proteomes" id="UP000095751">
    <property type="component" value="Unassembled WGS sequence"/>
</dbReference>
<feature type="compositionally biased region" description="Basic residues" evidence="1">
    <location>
        <begin position="31"/>
        <end position="40"/>
    </location>
</feature>
<reference evidence="2 3" key="1">
    <citation type="submission" date="2016-09" db="EMBL/GenBank/DDBJ databases">
        <title>Extensive genetic diversity and differential bi-allelic expression allows diatom success in the polar Southern Ocean.</title>
        <authorList>
            <consortium name="DOE Joint Genome Institute"/>
            <person name="Mock T."/>
            <person name="Otillar R.P."/>
            <person name="Strauss J."/>
            <person name="Dupont C."/>
            <person name="Frickenhaus S."/>
            <person name="Maumus F."/>
            <person name="Mcmullan M."/>
            <person name="Sanges R."/>
            <person name="Schmutz J."/>
            <person name="Toseland A."/>
            <person name="Valas R."/>
            <person name="Veluchamy A."/>
            <person name="Ward B.J."/>
            <person name="Allen A."/>
            <person name="Barry K."/>
            <person name="Falciatore A."/>
            <person name="Ferrante M."/>
            <person name="Fortunato A.E."/>
            <person name="Gloeckner G."/>
            <person name="Gruber A."/>
            <person name="Hipkin R."/>
            <person name="Janech M."/>
            <person name="Kroth P."/>
            <person name="Leese F."/>
            <person name="Lindquist E."/>
            <person name="Lyon B.R."/>
            <person name="Martin J."/>
            <person name="Mayer C."/>
            <person name="Parker M."/>
            <person name="Quesneville H."/>
            <person name="Raymond J."/>
            <person name="Uhlig C."/>
            <person name="Valentin K.U."/>
            <person name="Worden A.Z."/>
            <person name="Armbrust E.V."/>
            <person name="Bowler C."/>
            <person name="Green B."/>
            <person name="Moulton V."/>
            <person name="Van Oosterhout C."/>
            <person name="Grigoriev I."/>
        </authorList>
    </citation>
    <scope>NUCLEOTIDE SEQUENCE [LARGE SCALE GENOMIC DNA]</scope>
    <source>
        <strain evidence="2 3">CCMP1102</strain>
    </source>
</reference>
<evidence type="ECO:0000256" key="1">
    <source>
        <dbReference type="SAM" id="MobiDB-lite"/>
    </source>
</evidence>
<evidence type="ECO:0000313" key="2">
    <source>
        <dbReference type="EMBL" id="OEU09613.1"/>
    </source>
</evidence>
<feature type="compositionally biased region" description="Polar residues" evidence="1">
    <location>
        <begin position="78"/>
        <end position="90"/>
    </location>
</feature>
<gene>
    <name evidence="2" type="ORF">FRACYDRAFT_248461</name>
</gene>
<feature type="region of interest" description="Disordered" evidence="1">
    <location>
        <begin position="31"/>
        <end position="50"/>
    </location>
</feature>
<keyword evidence="3" id="KW-1185">Reference proteome</keyword>
<feature type="compositionally biased region" description="Polar residues" evidence="1">
    <location>
        <begin position="41"/>
        <end position="50"/>
    </location>
</feature>
<feature type="region of interest" description="Disordered" evidence="1">
    <location>
        <begin position="1"/>
        <end position="25"/>
    </location>
</feature>
<feature type="region of interest" description="Disordered" evidence="1">
    <location>
        <begin position="78"/>
        <end position="174"/>
    </location>
</feature>
<dbReference type="AlphaFoldDB" id="A0A1E7EVP4"/>
<accession>A0A1E7EVP4</accession>